<dbReference type="InterPro" id="IPR023614">
    <property type="entry name" value="Porin_dom_sf"/>
</dbReference>
<organism evidence="3 4">
    <name type="scientific">Gimesia panareensis</name>
    <dbReference type="NCBI Taxonomy" id="2527978"/>
    <lineage>
        <taxon>Bacteria</taxon>
        <taxon>Pseudomonadati</taxon>
        <taxon>Planctomycetota</taxon>
        <taxon>Planctomycetia</taxon>
        <taxon>Planctomycetales</taxon>
        <taxon>Planctomycetaceae</taxon>
        <taxon>Gimesia</taxon>
    </lineage>
</organism>
<feature type="signal peptide" evidence="2">
    <location>
        <begin position="1"/>
        <end position="31"/>
    </location>
</feature>
<dbReference type="Gene3D" id="2.40.160.10">
    <property type="entry name" value="Porin"/>
    <property type="match status" value="1"/>
</dbReference>
<evidence type="ECO:0000313" key="4">
    <source>
        <dbReference type="Proteomes" id="UP000315647"/>
    </source>
</evidence>
<dbReference type="InterPro" id="IPR010870">
    <property type="entry name" value="Porin_O/P"/>
</dbReference>
<dbReference type="Pfam" id="PF07396">
    <property type="entry name" value="Porin_O_P"/>
    <property type="match status" value="1"/>
</dbReference>
<reference evidence="3 4" key="1">
    <citation type="submission" date="2019-03" db="EMBL/GenBank/DDBJ databases">
        <title>Deep-cultivation of Planctomycetes and their phenomic and genomic characterization uncovers novel biology.</title>
        <authorList>
            <person name="Wiegand S."/>
            <person name="Jogler M."/>
            <person name="Boedeker C."/>
            <person name="Pinto D."/>
            <person name="Vollmers J."/>
            <person name="Rivas-Marin E."/>
            <person name="Kohn T."/>
            <person name="Peeters S.H."/>
            <person name="Heuer A."/>
            <person name="Rast P."/>
            <person name="Oberbeckmann S."/>
            <person name="Bunk B."/>
            <person name="Jeske O."/>
            <person name="Meyerdierks A."/>
            <person name="Storesund J.E."/>
            <person name="Kallscheuer N."/>
            <person name="Luecker S."/>
            <person name="Lage O.M."/>
            <person name="Pohl T."/>
            <person name="Merkel B.J."/>
            <person name="Hornburger P."/>
            <person name="Mueller R.-W."/>
            <person name="Bruemmer F."/>
            <person name="Labrenz M."/>
            <person name="Spormann A.M."/>
            <person name="Op den Camp H."/>
            <person name="Overmann J."/>
            <person name="Amann R."/>
            <person name="Jetten M.S.M."/>
            <person name="Mascher T."/>
            <person name="Medema M.H."/>
            <person name="Devos D.P."/>
            <person name="Kaster A.-K."/>
            <person name="Ovreas L."/>
            <person name="Rohde M."/>
            <person name="Galperin M.Y."/>
            <person name="Jogler C."/>
        </authorList>
    </citation>
    <scope>NUCLEOTIDE SEQUENCE [LARGE SCALE GENOMIC DNA]</scope>
    <source>
        <strain evidence="3 4">Enr10</strain>
    </source>
</reference>
<evidence type="ECO:0000256" key="2">
    <source>
        <dbReference type="SAM" id="SignalP"/>
    </source>
</evidence>
<sequence length="537" mass="60331" precursor="true">MTSGMKMRTFIKVAGFLLLVGTLFRSTSVLAEDARIDSDQLDRLLNRLEAAEKRIQELEQNKEQTPPPAPVSQSSPQTTPPPRLNNAAGVLDDSEQLLINNFYDEAGDNALEKRLSTLEEDWKKFADSEQVKKAEDAAKPVTATIFGRIHLDGWNFSNSTPGIASFNDPTDPTDPQNRYGFRRIRIGVKGKIKDNMLYKFEYDFADPADPAFKDVYIGWNDLPVFQTLLIGNQKRPLGMDHLNSSRYNWFMERPLVIEAFNQDARRLGICAYGVSEDETWNWRYGIFNLEDISKDGHYIGDAGQYSINGRFAGTPWYDETSGGRGYLHLAISDMWAKPDGNPSANATNKNEARFRTRPEARTSSRWIDTGAIAGATWFNTLGFEAMLNVGSFGVVSEYQVTHVGRGSSGSDLTFQGAYVEAGYFLTGEYQPIDRKSGTIGRVKPLENFFLVRTCDDEIGGGWGAWQVVARYSYLDLSNGNITGGNETNFTFGMNWWWNSHSRVQFNYIHAQIDDRGPINGYTGGRSDIFGARFMVDF</sequence>
<feature type="region of interest" description="Disordered" evidence="1">
    <location>
        <begin position="58"/>
        <end position="88"/>
    </location>
</feature>
<dbReference type="Proteomes" id="UP000315647">
    <property type="component" value="Chromosome"/>
</dbReference>
<evidence type="ECO:0000256" key="1">
    <source>
        <dbReference type="SAM" id="MobiDB-lite"/>
    </source>
</evidence>
<feature type="chain" id="PRO_5022041427" evidence="2">
    <location>
        <begin position="32"/>
        <end position="537"/>
    </location>
</feature>
<dbReference type="SUPFAM" id="SSF56935">
    <property type="entry name" value="Porins"/>
    <property type="match status" value="1"/>
</dbReference>
<keyword evidence="2" id="KW-0732">Signal</keyword>
<protein>
    <submittedName>
        <fullName evidence="3">Phosphate-selective porin O and P</fullName>
    </submittedName>
</protein>
<dbReference type="EMBL" id="CP037421">
    <property type="protein sequence ID" value="QDT25088.1"/>
    <property type="molecule type" value="Genomic_DNA"/>
</dbReference>
<keyword evidence="4" id="KW-1185">Reference proteome</keyword>
<gene>
    <name evidence="3" type="ORF">Enr10x_03820</name>
</gene>
<name>A0A517Q0C9_9PLAN</name>
<dbReference type="AlphaFoldDB" id="A0A517Q0C9"/>
<accession>A0A517Q0C9</accession>
<proteinExistence type="predicted"/>
<evidence type="ECO:0000313" key="3">
    <source>
        <dbReference type="EMBL" id="QDT25088.1"/>
    </source>
</evidence>